<reference evidence="2 3" key="1">
    <citation type="journal article" date="2018" name="Front. Plant Sci.">
        <title>Red Clover (Trifolium pratense) and Zigzag Clover (T. medium) - A Picture of Genomic Similarities and Differences.</title>
        <authorList>
            <person name="Dluhosova J."/>
            <person name="Istvanek J."/>
            <person name="Nedelnik J."/>
            <person name="Repkova J."/>
        </authorList>
    </citation>
    <scope>NUCLEOTIDE SEQUENCE [LARGE SCALE GENOMIC DNA]</scope>
    <source>
        <strain evidence="3">cv. 10/8</strain>
        <tissue evidence="2">Leaf</tissue>
    </source>
</reference>
<protein>
    <submittedName>
        <fullName evidence="2">Uncharacterized protein</fullName>
    </submittedName>
</protein>
<feature type="region of interest" description="Disordered" evidence="1">
    <location>
        <begin position="1"/>
        <end position="21"/>
    </location>
</feature>
<gene>
    <name evidence="2" type="ORF">A2U01_0100216</name>
</gene>
<evidence type="ECO:0000313" key="3">
    <source>
        <dbReference type="Proteomes" id="UP000265520"/>
    </source>
</evidence>
<feature type="non-terminal residue" evidence="2">
    <location>
        <position position="1"/>
    </location>
</feature>
<accession>A0A392UW49</accession>
<sequence>GQTDNFQVPGEEQRASSLSEPLPRSAIIHALAQRGYPSLSDASPKLGLSLDNWPWSRPNLIFTTFDP</sequence>
<organism evidence="2 3">
    <name type="scientific">Trifolium medium</name>
    <dbReference type="NCBI Taxonomy" id="97028"/>
    <lineage>
        <taxon>Eukaryota</taxon>
        <taxon>Viridiplantae</taxon>
        <taxon>Streptophyta</taxon>
        <taxon>Embryophyta</taxon>
        <taxon>Tracheophyta</taxon>
        <taxon>Spermatophyta</taxon>
        <taxon>Magnoliopsida</taxon>
        <taxon>eudicotyledons</taxon>
        <taxon>Gunneridae</taxon>
        <taxon>Pentapetalae</taxon>
        <taxon>rosids</taxon>
        <taxon>fabids</taxon>
        <taxon>Fabales</taxon>
        <taxon>Fabaceae</taxon>
        <taxon>Papilionoideae</taxon>
        <taxon>50 kb inversion clade</taxon>
        <taxon>NPAAA clade</taxon>
        <taxon>Hologalegina</taxon>
        <taxon>IRL clade</taxon>
        <taxon>Trifolieae</taxon>
        <taxon>Trifolium</taxon>
    </lineage>
</organism>
<dbReference type="AlphaFoldDB" id="A0A392UW49"/>
<evidence type="ECO:0000256" key="1">
    <source>
        <dbReference type="SAM" id="MobiDB-lite"/>
    </source>
</evidence>
<dbReference type="EMBL" id="LXQA010962471">
    <property type="protein sequence ID" value="MCI78945.1"/>
    <property type="molecule type" value="Genomic_DNA"/>
</dbReference>
<dbReference type="Proteomes" id="UP000265520">
    <property type="component" value="Unassembled WGS sequence"/>
</dbReference>
<proteinExistence type="predicted"/>
<name>A0A392UW49_9FABA</name>
<comment type="caution">
    <text evidence="2">The sequence shown here is derived from an EMBL/GenBank/DDBJ whole genome shotgun (WGS) entry which is preliminary data.</text>
</comment>
<keyword evidence="3" id="KW-1185">Reference proteome</keyword>
<evidence type="ECO:0000313" key="2">
    <source>
        <dbReference type="EMBL" id="MCI78945.1"/>
    </source>
</evidence>